<dbReference type="SUPFAM" id="SSF47203">
    <property type="entry name" value="Acyl-CoA dehydrogenase C-terminal domain-like"/>
    <property type="match status" value="1"/>
</dbReference>
<dbReference type="InterPro" id="IPR036250">
    <property type="entry name" value="AcylCo_DH-like_C"/>
</dbReference>
<reference evidence="10 11" key="1">
    <citation type="submission" date="2020-07" db="EMBL/GenBank/DDBJ databases">
        <authorList>
            <person name="Partida-Martinez L."/>
            <person name="Huntemann M."/>
            <person name="Clum A."/>
            <person name="Wang J."/>
            <person name="Palaniappan K."/>
            <person name="Ritter S."/>
            <person name="Chen I.-M."/>
            <person name="Stamatis D."/>
            <person name="Reddy T."/>
            <person name="O'Malley R."/>
            <person name="Daum C."/>
            <person name="Shapiro N."/>
            <person name="Ivanova N."/>
            <person name="Kyrpides N."/>
            <person name="Woyke T."/>
        </authorList>
    </citation>
    <scope>NUCLEOTIDE SEQUENCE [LARGE SCALE GENOMIC DNA]</scope>
    <source>
        <strain evidence="10 11">AT2.17</strain>
    </source>
</reference>
<dbReference type="AlphaFoldDB" id="A0A7Y9H6F6"/>
<dbReference type="Pfam" id="PF18158">
    <property type="entry name" value="AidB_N"/>
    <property type="match status" value="1"/>
</dbReference>
<feature type="region of interest" description="Disordered" evidence="6">
    <location>
        <begin position="175"/>
        <end position="202"/>
    </location>
</feature>
<sequence>MTVASPDPRTATNQAPPLVGHNVVTADRALTEAVVRHGAAEVVDDLTSLGAEAGSAEAREHGMLANRHHPGLTPYDRFGNRVDEVEFHPSWHWLMERAVGHGLQAAPWEQQAAGDPYAHLRRAAGFLAWSQTEPGHGCPISMTYAAVPALRADDAIARTWTPLLAARSYDPGVRPRSSKTGALAGMGMTEKQGGSDVRANQTEARPTGDDGWYALHGHKWFTSAPMNDVFLVLGQAEGGLTCFVVPRVLEDGTRNRIDVVRLKDKLGNRSNASGELELSGTLAQRLGDEGRGVRTIIEMVAATRLDCVLGSAALMRHALAEASWHVSHRSAFGGLLADKPLMQNVVADLAVESEAATALAMRLAAAVDRADDPHEAALRRIALPLAKFWVCKRTPAMVAEALECLGGNGYVEDSGLPLMFRESPLNSIWEGSGNVNALDVLRALSREPEVLQAWITEVGAARGGDARLDRAVDDTLALLGEAGAGEAGPEAGARRLAGAMAACLQGSLLVRYAPPEVADAFCGSRLGPAYGGTFGMLTSGSLRAVVERATPTV</sequence>
<keyword evidence="5" id="KW-0560">Oxidoreductase</keyword>
<name>A0A7Y9H6F6_9ACTN</name>
<keyword evidence="11" id="KW-1185">Reference proteome</keyword>
<dbReference type="GO" id="GO:0003995">
    <property type="term" value="F:acyl-CoA dehydrogenase activity"/>
    <property type="evidence" value="ECO:0007669"/>
    <property type="project" value="InterPro"/>
</dbReference>
<feature type="domain" description="Acyl-CoA dehydrogenase/oxidase C-terminal" evidence="7">
    <location>
        <begin position="290"/>
        <end position="444"/>
    </location>
</feature>
<dbReference type="Proteomes" id="UP000549911">
    <property type="component" value="Unassembled WGS sequence"/>
</dbReference>
<evidence type="ECO:0000256" key="2">
    <source>
        <dbReference type="ARBA" id="ARBA00009347"/>
    </source>
</evidence>
<protein>
    <submittedName>
        <fullName evidence="10">Putative acyl-CoA dehydrogenase</fullName>
    </submittedName>
</protein>
<dbReference type="EMBL" id="JACCBW010000006">
    <property type="protein sequence ID" value="NYE38781.1"/>
    <property type="molecule type" value="Genomic_DNA"/>
</dbReference>
<proteinExistence type="inferred from homology"/>
<dbReference type="Gene3D" id="2.40.110.20">
    <property type="match status" value="1"/>
</dbReference>
<comment type="caution">
    <text evidence="10">The sequence shown here is derived from an EMBL/GenBank/DDBJ whole genome shotgun (WGS) entry which is preliminary data.</text>
</comment>
<dbReference type="PANTHER" id="PTHR42707">
    <property type="entry name" value="ACYL-COA DEHYDROGENASE"/>
    <property type="match status" value="1"/>
</dbReference>
<evidence type="ECO:0000256" key="4">
    <source>
        <dbReference type="ARBA" id="ARBA00022827"/>
    </source>
</evidence>
<dbReference type="InterPro" id="IPR009075">
    <property type="entry name" value="AcylCo_DH/oxidase_C"/>
</dbReference>
<dbReference type="RefSeq" id="WP_179621413.1">
    <property type="nucleotide sequence ID" value="NZ_JACCBW010000006.1"/>
</dbReference>
<dbReference type="Gene3D" id="1.20.140.10">
    <property type="entry name" value="Butyryl-CoA Dehydrogenase, subunit A, domain 3"/>
    <property type="match status" value="1"/>
</dbReference>
<evidence type="ECO:0000313" key="10">
    <source>
        <dbReference type="EMBL" id="NYE38781.1"/>
    </source>
</evidence>
<evidence type="ECO:0000259" key="7">
    <source>
        <dbReference type="Pfam" id="PF00441"/>
    </source>
</evidence>
<feature type="domain" description="Acyl-CoA oxidase/dehydrogenase middle" evidence="8">
    <location>
        <begin position="186"/>
        <end position="279"/>
    </location>
</feature>
<dbReference type="InterPro" id="IPR009100">
    <property type="entry name" value="AcylCoA_DH/oxidase_NM_dom_sf"/>
</dbReference>
<organism evidence="10 11">
    <name type="scientific">Nocardioides cavernae</name>
    <dbReference type="NCBI Taxonomy" id="1921566"/>
    <lineage>
        <taxon>Bacteria</taxon>
        <taxon>Bacillati</taxon>
        <taxon>Actinomycetota</taxon>
        <taxon>Actinomycetes</taxon>
        <taxon>Propionibacteriales</taxon>
        <taxon>Nocardioidaceae</taxon>
        <taxon>Nocardioides</taxon>
    </lineage>
</organism>
<dbReference type="InterPro" id="IPR041504">
    <property type="entry name" value="AidB_N"/>
</dbReference>
<dbReference type="InterPro" id="IPR006089">
    <property type="entry name" value="Acyl-CoA_DH_CS"/>
</dbReference>
<gene>
    <name evidence="10" type="ORF">F4692_003932</name>
</gene>
<evidence type="ECO:0000313" key="11">
    <source>
        <dbReference type="Proteomes" id="UP000549911"/>
    </source>
</evidence>
<evidence type="ECO:0000259" key="8">
    <source>
        <dbReference type="Pfam" id="PF02770"/>
    </source>
</evidence>
<keyword evidence="4 5" id="KW-0274">FAD</keyword>
<dbReference type="Gene3D" id="6.10.250.600">
    <property type="match status" value="1"/>
</dbReference>
<dbReference type="SUPFAM" id="SSF56645">
    <property type="entry name" value="Acyl-CoA dehydrogenase NM domain-like"/>
    <property type="match status" value="1"/>
</dbReference>
<dbReference type="PANTHER" id="PTHR42707:SF3">
    <property type="entry name" value="ACYL-COA DEHYDROGENASE AIDB-RELATED"/>
    <property type="match status" value="1"/>
</dbReference>
<dbReference type="PROSITE" id="PS00072">
    <property type="entry name" value="ACYL_COA_DH_1"/>
    <property type="match status" value="1"/>
</dbReference>
<feature type="domain" description="Adaptive response protein AidB N-terminal" evidence="9">
    <location>
        <begin position="13"/>
        <end position="171"/>
    </location>
</feature>
<dbReference type="Pfam" id="PF02770">
    <property type="entry name" value="Acyl-CoA_dh_M"/>
    <property type="match status" value="1"/>
</dbReference>
<comment type="cofactor">
    <cofactor evidence="1 5">
        <name>FAD</name>
        <dbReference type="ChEBI" id="CHEBI:57692"/>
    </cofactor>
</comment>
<comment type="similarity">
    <text evidence="2 5">Belongs to the acyl-CoA dehydrogenase family.</text>
</comment>
<dbReference type="Pfam" id="PF00441">
    <property type="entry name" value="Acyl-CoA_dh_1"/>
    <property type="match status" value="1"/>
</dbReference>
<accession>A0A7Y9H6F6</accession>
<evidence type="ECO:0000256" key="6">
    <source>
        <dbReference type="SAM" id="MobiDB-lite"/>
    </source>
</evidence>
<evidence type="ECO:0000256" key="1">
    <source>
        <dbReference type="ARBA" id="ARBA00001974"/>
    </source>
</evidence>
<evidence type="ECO:0000256" key="3">
    <source>
        <dbReference type="ARBA" id="ARBA00022630"/>
    </source>
</evidence>
<dbReference type="InterPro" id="IPR052904">
    <property type="entry name" value="Acyl-CoA_dehydrogenase-like"/>
</dbReference>
<reference evidence="10 11" key="2">
    <citation type="submission" date="2020-08" db="EMBL/GenBank/DDBJ databases">
        <title>The Agave Microbiome: Exploring the role of microbial communities in plant adaptations to desert environments.</title>
        <authorList>
            <person name="Partida-Martinez L.P."/>
        </authorList>
    </citation>
    <scope>NUCLEOTIDE SEQUENCE [LARGE SCALE GENOMIC DNA]</scope>
    <source>
        <strain evidence="10 11">AT2.17</strain>
    </source>
</reference>
<dbReference type="InterPro" id="IPR006091">
    <property type="entry name" value="Acyl-CoA_Oxase/DH_mid-dom"/>
</dbReference>
<keyword evidence="3 5" id="KW-0285">Flavoprotein</keyword>
<evidence type="ECO:0000256" key="5">
    <source>
        <dbReference type="RuleBase" id="RU362125"/>
    </source>
</evidence>
<evidence type="ECO:0000259" key="9">
    <source>
        <dbReference type="Pfam" id="PF18158"/>
    </source>
</evidence>